<sequence length="271" mass="28166">MAGQYPAHEGLQYYGGPDYTSNAPELYRYNEAAPEIAPQGYVTPEKTTPHQEQYSLPVVADQPKRWCGVPKQKAVIIGSVVLLVIIGAVVGGVVGALVARNDDTSKSSIASDSSSASPTAGPSSTSSGPITSPATTTSSASTASTRPTSTSTSTSSAFPTPSNNILSLNCPAINDTQFTVGSSSFEVYCLTDFRSGSSNIAQSLEPSINDCMGSCVNYNAVKENTDSPCQGLTFGADLRRYGGANCFLKTGPLTSVPYTRDDYQAGAILLG</sequence>
<keyword evidence="2" id="KW-0472">Membrane</keyword>
<name>A0A2P5HIB0_DIAHE</name>
<gene>
    <name evidence="3" type="ORF">DHEL01_v211618</name>
</gene>
<evidence type="ECO:0008006" key="5">
    <source>
        <dbReference type="Google" id="ProtNLM"/>
    </source>
</evidence>
<dbReference type="Proteomes" id="UP000094444">
    <property type="component" value="Unassembled WGS sequence"/>
</dbReference>
<proteinExistence type="predicted"/>
<evidence type="ECO:0000313" key="3">
    <source>
        <dbReference type="EMBL" id="POS69990.1"/>
    </source>
</evidence>
<feature type="region of interest" description="Disordered" evidence="1">
    <location>
        <begin position="104"/>
        <end position="159"/>
    </location>
</feature>
<evidence type="ECO:0000256" key="1">
    <source>
        <dbReference type="SAM" id="MobiDB-lite"/>
    </source>
</evidence>
<evidence type="ECO:0000256" key="2">
    <source>
        <dbReference type="SAM" id="Phobius"/>
    </source>
</evidence>
<feature type="transmembrane region" description="Helical" evidence="2">
    <location>
        <begin position="74"/>
        <end position="99"/>
    </location>
</feature>
<dbReference type="STRING" id="158607.A0A2P5HIB0"/>
<dbReference type="OrthoDB" id="5236843at2759"/>
<keyword evidence="2" id="KW-0812">Transmembrane</keyword>
<keyword evidence="2" id="KW-1133">Transmembrane helix</keyword>
<reference evidence="3" key="1">
    <citation type="submission" date="2017-09" db="EMBL/GenBank/DDBJ databases">
        <title>Polyketide synthases of a Diaporthe helianthi virulent isolate.</title>
        <authorList>
            <person name="Baroncelli R."/>
        </authorList>
    </citation>
    <scope>NUCLEOTIDE SEQUENCE [LARGE SCALE GENOMIC DNA]</scope>
    <source>
        <strain evidence="3">7/96</strain>
    </source>
</reference>
<organism evidence="3 4">
    <name type="scientific">Diaporthe helianthi</name>
    <dbReference type="NCBI Taxonomy" id="158607"/>
    <lineage>
        <taxon>Eukaryota</taxon>
        <taxon>Fungi</taxon>
        <taxon>Dikarya</taxon>
        <taxon>Ascomycota</taxon>
        <taxon>Pezizomycotina</taxon>
        <taxon>Sordariomycetes</taxon>
        <taxon>Sordariomycetidae</taxon>
        <taxon>Diaporthales</taxon>
        <taxon>Diaporthaceae</taxon>
        <taxon>Diaporthe</taxon>
    </lineage>
</organism>
<feature type="compositionally biased region" description="Low complexity" evidence="1">
    <location>
        <begin position="106"/>
        <end position="159"/>
    </location>
</feature>
<evidence type="ECO:0000313" key="4">
    <source>
        <dbReference type="Proteomes" id="UP000094444"/>
    </source>
</evidence>
<dbReference type="EMBL" id="MAVT02001871">
    <property type="protein sequence ID" value="POS69990.1"/>
    <property type="molecule type" value="Genomic_DNA"/>
</dbReference>
<comment type="caution">
    <text evidence="3">The sequence shown here is derived from an EMBL/GenBank/DDBJ whole genome shotgun (WGS) entry which is preliminary data.</text>
</comment>
<protein>
    <recommendedName>
        <fullName evidence="5">Apple domain-containing protein</fullName>
    </recommendedName>
</protein>
<dbReference type="AlphaFoldDB" id="A0A2P5HIB0"/>
<dbReference type="InParanoid" id="A0A2P5HIB0"/>
<keyword evidence="4" id="KW-1185">Reference proteome</keyword>
<accession>A0A2P5HIB0</accession>